<evidence type="ECO:0000313" key="1">
    <source>
        <dbReference type="EMBL" id="MBP1999744.1"/>
    </source>
</evidence>
<name>A0ABS4JDG5_9BACL</name>
<evidence type="ECO:0000313" key="2">
    <source>
        <dbReference type="Proteomes" id="UP001519288"/>
    </source>
</evidence>
<accession>A0ABS4JDG5</accession>
<evidence type="ECO:0008006" key="3">
    <source>
        <dbReference type="Google" id="ProtNLM"/>
    </source>
</evidence>
<dbReference type="EMBL" id="JAGGLD010000001">
    <property type="protein sequence ID" value="MBP1999744.1"/>
    <property type="molecule type" value="Genomic_DNA"/>
</dbReference>
<dbReference type="Proteomes" id="UP001519288">
    <property type="component" value="Unassembled WGS sequence"/>
</dbReference>
<gene>
    <name evidence="1" type="ORF">J2Z69_000763</name>
</gene>
<reference evidence="1 2" key="1">
    <citation type="submission" date="2021-03" db="EMBL/GenBank/DDBJ databases">
        <title>Genomic Encyclopedia of Type Strains, Phase IV (KMG-IV): sequencing the most valuable type-strain genomes for metagenomic binning, comparative biology and taxonomic classification.</title>
        <authorList>
            <person name="Goeker M."/>
        </authorList>
    </citation>
    <scope>NUCLEOTIDE SEQUENCE [LARGE SCALE GENOMIC DNA]</scope>
    <source>
        <strain evidence="1 2">DSM 26806</strain>
    </source>
</reference>
<proteinExistence type="predicted"/>
<comment type="caution">
    <text evidence="1">The sequence shown here is derived from an EMBL/GenBank/DDBJ whole genome shotgun (WGS) entry which is preliminary data.</text>
</comment>
<dbReference type="RefSeq" id="WP_209859262.1">
    <property type="nucleotide sequence ID" value="NZ_JAGGLD010000001.1"/>
</dbReference>
<sequence length="85" mass="10247">MSTNEKMNEEERELWRNKLDEMRSSVYGLTTEFEENLTYLTKNKHLYNEEMFKFLIEQIKQAAIEGAEHSSRLIEQVTMIEKKEI</sequence>
<organism evidence="1 2">
    <name type="scientific">Paenibacillus shirakamiensis</name>
    <dbReference type="NCBI Taxonomy" id="1265935"/>
    <lineage>
        <taxon>Bacteria</taxon>
        <taxon>Bacillati</taxon>
        <taxon>Bacillota</taxon>
        <taxon>Bacilli</taxon>
        <taxon>Bacillales</taxon>
        <taxon>Paenibacillaceae</taxon>
        <taxon>Paenibacillus</taxon>
    </lineage>
</organism>
<keyword evidence="2" id="KW-1185">Reference proteome</keyword>
<protein>
    <recommendedName>
        <fullName evidence="3">PH domain-containing protein</fullName>
    </recommendedName>
</protein>